<accession>N1PBE9</accession>
<evidence type="ECO:0000313" key="2">
    <source>
        <dbReference type="EMBL" id="ELU18934.1"/>
    </source>
</evidence>
<feature type="compositionally biased region" description="Basic and acidic residues" evidence="1">
    <location>
        <begin position="257"/>
        <end position="272"/>
    </location>
</feature>
<feature type="compositionally biased region" description="Low complexity" evidence="1">
    <location>
        <begin position="240"/>
        <end position="252"/>
    </location>
</feature>
<dbReference type="EMBL" id="AMQN01000066">
    <property type="status" value="NOT_ANNOTATED_CDS"/>
    <property type="molecule type" value="Genomic_DNA"/>
</dbReference>
<reference evidence="4" key="1">
    <citation type="submission" date="2012-12" db="EMBL/GenBank/DDBJ databases">
        <authorList>
            <person name="Hellsten U."/>
            <person name="Grimwood J."/>
            <person name="Chapman J.A."/>
            <person name="Shapiro H."/>
            <person name="Aerts A."/>
            <person name="Otillar R.P."/>
            <person name="Terry A.Y."/>
            <person name="Boore J.L."/>
            <person name="Simakov O."/>
            <person name="Marletaz F."/>
            <person name="Cho S.-J."/>
            <person name="Edsinger-Gonzales E."/>
            <person name="Havlak P."/>
            <person name="Kuo D.-H."/>
            <person name="Larsson T."/>
            <person name="Lv J."/>
            <person name="Arendt D."/>
            <person name="Savage R."/>
            <person name="Osoegawa K."/>
            <person name="de Jong P."/>
            <person name="Lindberg D.R."/>
            <person name="Seaver E.C."/>
            <person name="Weisblat D.A."/>
            <person name="Putnam N.H."/>
            <person name="Grigoriev I.V."/>
            <person name="Rokhsar D.S."/>
        </authorList>
    </citation>
    <scope>NUCLEOTIDE SEQUENCE</scope>
    <source>
        <strain evidence="4">I ESC-2004</strain>
    </source>
</reference>
<protein>
    <submittedName>
        <fullName evidence="2 3">Uncharacterized protein</fullName>
    </submittedName>
</protein>
<feature type="region of interest" description="Disordered" evidence="1">
    <location>
        <begin position="232"/>
        <end position="277"/>
    </location>
</feature>
<evidence type="ECO:0000313" key="3">
    <source>
        <dbReference type="EnsemblMetazoa" id="CapteP210418"/>
    </source>
</evidence>
<dbReference type="HOGENOM" id="CLU_953903_0_0_1"/>
<proteinExistence type="predicted"/>
<dbReference type="AlphaFoldDB" id="N1PBE9"/>
<dbReference type="Proteomes" id="UP000014760">
    <property type="component" value="Unassembled WGS sequence"/>
</dbReference>
<organism evidence="2">
    <name type="scientific">Capitella teleta</name>
    <name type="common">Polychaete worm</name>
    <dbReference type="NCBI Taxonomy" id="283909"/>
    <lineage>
        <taxon>Eukaryota</taxon>
        <taxon>Metazoa</taxon>
        <taxon>Spiralia</taxon>
        <taxon>Lophotrochozoa</taxon>
        <taxon>Annelida</taxon>
        <taxon>Polychaeta</taxon>
        <taxon>Sedentaria</taxon>
        <taxon>Scolecida</taxon>
        <taxon>Capitellidae</taxon>
        <taxon>Capitella</taxon>
    </lineage>
</organism>
<dbReference type="EnsemblMetazoa" id="CapteT210418">
    <property type="protein sequence ID" value="CapteP210418"/>
    <property type="gene ID" value="CapteG210418"/>
</dbReference>
<gene>
    <name evidence="2" type="ORF">CAPTEDRAFT_210418</name>
</gene>
<name>N1PBE9_CAPTE</name>
<dbReference type="EMBL" id="AMQN01000067">
    <property type="status" value="NOT_ANNOTATED_CDS"/>
    <property type="molecule type" value="Genomic_DNA"/>
</dbReference>
<evidence type="ECO:0000313" key="4">
    <source>
        <dbReference type="Proteomes" id="UP000014760"/>
    </source>
</evidence>
<feature type="compositionally biased region" description="Basic and acidic residues" evidence="1">
    <location>
        <begin position="118"/>
        <end position="130"/>
    </location>
</feature>
<feature type="region of interest" description="Disordered" evidence="1">
    <location>
        <begin position="112"/>
        <end position="148"/>
    </location>
</feature>
<dbReference type="EMBL" id="KB291798">
    <property type="protein sequence ID" value="ELU18934.1"/>
    <property type="molecule type" value="Genomic_DNA"/>
</dbReference>
<evidence type="ECO:0000256" key="1">
    <source>
        <dbReference type="SAM" id="MobiDB-lite"/>
    </source>
</evidence>
<reference evidence="3" key="3">
    <citation type="submission" date="2015-06" db="UniProtKB">
        <authorList>
            <consortium name="EnsemblMetazoa"/>
        </authorList>
    </citation>
    <scope>IDENTIFICATION</scope>
</reference>
<reference evidence="2 4" key="2">
    <citation type="journal article" date="2013" name="Nature">
        <title>Insights into bilaterian evolution from three spiralian genomes.</title>
        <authorList>
            <person name="Simakov O."/>
            <person name="Marletaz F."/>
            <person name="Cho S.J."/>
            <person name="Edsinger-Gonzales E."/>
            <person name="Havlak P."/>
            <person name="Hellsten U."/>
            <person name="Kuo D.H."/>
            <person name="Larsson T."/>
            <person name="Lv J."/>
            <person name="Arendt D."/>
            <person name="Savage R."/>
            <person name="Osoegawa K."/>
            <person name="de Jong P."/>
            <person name="Grimwood J."/>
            <person name="Chapman J.A."/>
            <person name="Shapiro H."/>
            <person name="Aerts A."/>
            <person name="Otillar R.P."/>
            <person name="Terry A.Y."/>
            <person name="Boore J.L."/>
            <person name="Grigoriev I.V."/>
            <person name="Lindberg D.R."/>
            <person name="Seaver E.C."/>
            <person name="Weisblat D.A."/>
            <person name="Putnam N.H."/>
            <person name="Rokhsar D.S."/>
        </authorList>
    </citation>
    <scope>NUCLEOTIDE SEQUENCE</scope>
    <source>
        <strain evidence="2 4">I ESC-2004</strain>
    </source>
</reference>
<keyword evidence="4" id="KW-1185">Reference proteome</keyword>
<sequence length="292" mass="31336">MPLLYRSTNANPSGRILFTRRHGIQANILMSHRGLNPSPRGQGLRIRHRSCVQFTDTPITDVKARDTPRRPWSSLGRGSNLASMPDAVRRGTVIMHDYHVTNLVAGESCYDGETPSVAKEEREGEGDGKRGCNQMTEGSRRATSDSSNATSKLLRRCSQCNYTVIPCSRSTHTRVAGPCDVTDDEGGAESLPPLLLSDDIGAAPKLASHDADLNFCGNARLCSRIVPITTSGCGDRNPESSSNTSLSSESSSARPFTKGEGRFGAEEAHAGRGMEPVGGTLVRFVESVMEGS</sequence>